<name>A0ABM0SKT9_CAMSA</name>
<protein>
    <submittedName>
        <fullName evidence="3">Uncharacterized protein LOC104698956</fullName>
    </submittedName>
</protein>
<dbReference type="PANTHER" id="PTHR31589">
    <property type="entry name" value="PROTEIN, PUTATIVE (DUF239)-RELATED-RELATED"/>
    <property type="match status" value="1"/>
</dbReference>
<evidence type="ECO:0000313" key="2">
    <source>
        <dbReference type="Proteomes" id="UP000694864"/>
    </source>
</evidence>
<evidence type="ECO:0000259" key="1">
    <source>
        <dbReference type="PROSITE" id="PS52045"/>
    </source>
</evidence>
<sequence>MTIERDTYQKTGCLNLECSGFVQVSNQFAVGSAFSPTSSYGGNQFDVTMFIWKDANDGNWWLIIDSSLIGYWPEKLFTHLAHGPAELVLWGGEIVNTHAATASTLPRIWVRATLQRKATARQASSAT</sequence>
<dbReference type="Proteomes" id="UP000694864">
    <property type="component" value="Chromosome 6"/>
</dbReference>
<dbReference type="InterPro" id="IPR004314">
    <property type="entry name" value="Neprosin"/>
</dbReference>
<evidence type="ECO:0000313" key="3">
    <source>
        <dbReference type="RefSeq" id="XP_010412627.1"/>
    </source>
</evidence>
<dbReference type="RefSeq" id="XP_010412627.1">
    <property type="nucleotide sequence ID" value="XM_010414325.1"/>
</dbReference>
<reference evidence="3" key="2">
    <citation type="submission" date="2025-08" db="UniProtKB">
        <authorList>
            <consortium name="RefSeq"/>
        </authorList>
    </citation>
    <scope>IDENTIFICATION</scope>
    <source>
        <tissue evidence="3">Leaf</tissue>
    </source>
</reference>
<accession>A0ABM0SKT9</accession>
<reference evidence="2" key="1">
    <citation type="journal article" date="2014" name="Nat. Commun.">
        <title>The emerging biofuel crop Camelina sativa retains a highly undifferentiated hexaploid genome structure.</title>
        <authorList>
            <person name="Kagale S."/>
            <person name="Koh C."/>
            <person name="Nixon J."/>
            <person name="Bollina V."/>
            <person name="Clarke W.E."/>
            <person name="Tuteja R."/>
            <person name="Spillane C."/>
            <person name="Robinson S.J."/>
            <person name="Links M.G."/>
            <person name="Clarke C."/>
            <person name="Higgins E.E."/>
            <person name="Huebert T."/>
            <person name="Sharpe A.G."/>
            <person name="Parkin I.A."/>
        </authorList>
    </citation>
    <scope>NUCLEOTIDE SEQUENCE [LARGE SCALE GENOMIC DNA]</scope>
    <source>
        <strain evidence="2">cv. DH55</strain>
    </source>
</reference>
<keyword evidence="2" id="KW-1185">Reference proteome</keyword>
<dbReference type="InterPro" id="IPR053168">
    <property type="entry name" value="Glutamic_endopeptidase"/>
</dbReference>
<feature type="domain" description="Neprosin PEP catalytic" evidence="1">
    <location>
        <begin position="1"/>
        <end position="127"/>
    </location>
</feature>
<dbReference type="PROSITE" id="PS52045">
    <property type="entry name" value="NEPROSIN_PEP_CD"/>
    <property type="match status" value="1"/>
</dbReference>
<dbReference type="Pfam" id="PF03080">
    <property type="entry name" value="Neprosin"/>
    <property type="match status" value="1"/>
</dbReference>
<dbReference type="PANTHER" id="PTHR31589:SF110">
    <property type="entry name" value="PROTEIN, PUTATIVE (DUF239)-RELATED"/>
    <property type="match status" value="1"/>
</dbReference>
<gene>
    <name evidence="3" type="primary">LOC104698956</name>
</gene>
<organism evidence="2 3">
    <name type="scientific">Camelina sativa</name>
    <name type="common">False flax</name>
    <name type="synonym">Myagrum sativum</name>
    <dbReference type="NCBI Taxonomy" id="90675"/>
    <lineage>
        <taxon>Eukaryota</taxon>
        <taxon>Viridiplantae</taxon>
        <taxon>Streptophyta</taxon>
        <taxon>Embryophyta</taxon>
        <taxon>Tracheophyta</taxon>
        <taxon>Spermatophyta</taxon>
        <taxon>Magnoliopsida</taxon>
        <taxon>eudicotyledons</taxon>
        <taxon>Gunneridae</taxon>
        <taxon>Pentapetalae</taxon>
        <taxon>rosids</taxon>
        <taxon>malvids</taxon>
        <taxon>Brassicales</taxon>
        <taxon>Brassicaceae</taxon>
        <taxon>Camelineae</taxon>
        <taxon>Camelina</taxon>
    </lineage>
</organism>
<dbReference type="GeneID" id="104698956"/>
<proteinExistence type="predicted"/>